<dbReference type="AlphaFoldDB" id="A0A8H8BS99"/>
<reference evidence="1" key="1">
    <citation type="submission" date="2021-02" db="EMBL/GenBank/DDBJ databases">
        <title>Genome sequence Cadophora malorum strain M34.</title>
        <authorList>
            <person name="Stefanovic E."/>
            <person name="Vu D."/>
            <person name="Scully C."/>
            <person name="Dijksterhuis J."/>
            <person name="Roader J."/>
            <person name="Houbraken J."/>
        </authorList>
    </citation>
    <scope>NUCLEOTIDE SEQUENCE</scope>
    <source>
        <strain evidence="1">M34</strain>
    </source>
</reference>
<accession>A0A8H8BS99</accession>
<protein>
    <submittedName>
        <fullName evidence="1">Uncharacterized protein</fullName>
    </submittedName>
</protein>
<organism evidence="1 2">
    <name type="scientific">Cadophora malorum</name>
    <dbReference type="NCBI Taxonomy" id="108018"/>
    <lineage>
        <taxon>Eukaryota</taxon>
        <taxon>Fungi</taxon>
        <taxon>Dikarya</taxon>
        <taxon>Ascomycota</taxon>
        <taxon>Pezizomycotina</taxon>
        <taxon>Leotiomycetes</taxon>
        <taxon>Helotiales</taxon>
        <taxon>Ploettnerulaceae</taxon>
        <taxon>Cadophora</taxon>
    </lineage>
</organism>
<dbReference type="Proteomes" id="UP000664132">
    <property type="component" value="Unassembled WGS sequence"/>
</dbReference>
<name>A0A8H8BS99_9HELO</name>
<dbReference type="OrthoDB" id="4766847at2759"/>
<dbReference type="EMBL" id="JAFJYH010000052">
    <property type="protein sequence ID" value="KAG4422229.1"/>
    <property type="molecule type" value="Genomic_DNA"/>
</dbReference>
<keyword evidence="2" id="KW-1185">Reference proteome</keyword>
<comment type="caution">
    <text evidence="1">The sequence shown here is derived from an EMBL/GenBank/DDBJ whole genome shotgun (WGS) entry which is preliminary data.</text>
</comment>
<gene>
    <name evidence="1" type="ORF">IFR04_004609</name>
</gene>
<evidence type="ECO:0000313" key="1">
    <source>
        <dbReference type="EMBL" id="KAG4422229.1"/>
    </source>
</evidence>
<proteinExistence type="predicted"/>
<sequence length="179" mass="18104">MNNQRRSECSAQGLAASDCNDNVFNGDLKVTPELIRKVKIRATYSCDEESTCYLHPDGLLVCVNLQTGDYTSELGVSGNAITGEFTPASAGTSSVAAEDTPIETVSAESSSSTTVNSKASTVISSSSSPVPTKVSTVTSAGVDAVTQTSATPTQSTAGAGKLSTGTVVGALGLVVGFIL</sequence>
<evidence type="ECO:0000313" key="2">
    <source>
        <dbReference type="Proteomes" id="UP000664132"/>
    </source>
</evidence>